<dbReference type="PANTHER" id="PTHR31302:SF20">
    <property type="entry name" value="CONSERVED PROTEIN"/>
    <property type="match status" value="1"/>
</dbReference>
<dbReference type="InterPro" id="IPR051158">
    <property type="entry name" value="Metallophosphoesterase_sf"/>
</dbReference>
<dbReference type="AlphaFoldDB" id="A0A4P6PWF2"/>
<dbReference type="GO" id="GO:0009245">
    <property type="term" value="P:lipid A biosynthetic process"/>
    <property type="evidence" value="ECO:0007669"/>
    <property type="project" value="TreeGrafter"/>
</dbReference>
<dbReference type="RefSeq" id="WP_242677171.1">
    <property type="nucleotide sequence ID" value="NZ_CP036455.1"/>
</dbReference>
<dbReference type="EMBL" id="CP036455">
    <property type="protein sequence ID" value="QBI51960.1"/>
    <property type="molecule type" value="Genomic_DNA"/>
</dbReference>
<evidence type="ECO:0000313" key="3">
    <source>
        <dbReference type="Proteomes" id="UP000292235"/>
    </source>
</evidence>
<evidence type="ECO:0000259" key="1">
    <source>
        <dbReference type="Pfam" id="PF00149"/>
    </source>
</evidence>
<sequence>MTTLPKTLRTAGRAAAITGAVGLAGIAYASIVERNWFRLRRYELPLLDPGSPRLRVLHISDTHLTPRRRMLLDWLRGLDAYDPDFVVNTGDSIAHPDAVEPLVSALGPLLDRPGAFVYGSNDLYSPQIKNPARYLWRSSGEDYAKRKVPDLPWRELGAAMSARGWLDLNNRKGRLKADRRDIAVAGVSDSHIGLDRYDAVEGTADTGTDLRVGVLHSPEPANLNRFAADGYQLLLAGHTHGGQLCLPFYGTVVTNCGIDRRRAWGLHRYAGTWLHVSGGLGTSPTAPARFCCRPEATLLDLVAQD</sequence>
<accession>A0A4P6PWF2</accession>
<proteinExistence type="predicted"/>
<dbReference type="Pfam" id="PF00149">
    <property type="entry name" value="Metallophos"/>
    <property type="match status" value="1"/>
</dbReference>
<dbReference type="Proteomes" id="UP000292235">
    <property type="component" value="Chromosome"/>
</dbReference>
<dbReference type="KEGG" id="strr:EKD16_00700"/>
<evidence type="ECO:0000313" key="2">
    <source>
        <dbReference type="EMBL" id="QBI51960.1"/>
    </source>
</evidence>
<keyword evidence="3" id="KW-1185">Reference proteome</keyword>
<reference evidence="2 3" key="1">
    <citation type="submission" date="2019-02" db="EMBL/GenBank/DDBJ databases">
        <authorList>
            <person name="Khodamoradi S."/>
            <person name="Hahnke R.L."/>
            <person name="Kaempfer P."/>
            <person name="Schumann P."/>
            <person name="Rohde M."/>
            <person name="Steinert M."/>
            <person name="Luzhetskyy A."/>
            <person name="Wink J."/>
            <person name="Ruckert C."/>
        </authorList>
    </citation>
    <scope>NUCLEOTIDE SEQUENCE [LARGE SCALE GENOMIC DNA]</scope>
    <source>
        <strain evidence="2 3">M2</strain>
    </source>
</reference>
<feature type="domain" description="Calcineurin-like phosphoesterase" evidence="1">
    <location>
        <begin position="54"/>
        <end position="241"/>
    </location>
</feature>
<name>A0A4P6PWF2_9ACTN</name>
<dbReference type="PANTHER" id="PTHR31302">
    <property type="entry name" value="TRANSMEMBRANE PROTEIN WITH METALLOPHOSPHOESTERASE DOMAIN-RELATED"/>
    <property type="match status" value="1"/>
</dbReference>
<gene>
    <name evidence="2" type="ORF">EKD16_00700</name>
</gene>
<dbReference type="GO" id="GO:0008758">
    <property type="term" value="F:UDP-2,3-diacylglucosamine hydrolase activity"/>
    <property type="evidence" value="ECO:0007669"/>
    <property type="project" value="TreeGrafter"/>
</dbReference>
<dbReference type="Gene3D" id="3.60.21.10">
    <property type="match status" value="1"/>
</dbReference>
<organism evidence="2 3">
    <name type="scientific">Streptomonospora litoralis</name>
    <dbReference type="NCBI Taxonomy" id="2498135"/>
    <lineage>
        <taxon>Bacteria</taxon>
        <taxon>Bacillati</taxon>
        <taxon>Actinomycetota</taxon>
        <taxon>Actinomycetes</taxon>
        <taxon>Streptosporangiales</taxon>
        <taxon>Nocardiopsidaceae</taxon>
        <taxon>Streptomonospora</taxon>
    </lineage>
</organism>
<dbReference type="InterPro" id="IPR004843">
    <property type="entry name" value="Calcineurin-like_PHP"/>
</dbReference>
<dbReference type="SUPFAM" id="SSF56300">
    <property type="entry name" value="Metallo-dependent phosphatases"/>
    <property type="match status" value="1"/>
</dbReference>
<dbReference type="InterPro" id="IPR029052">
    <property type="entry name" value="Metallo-depent_PP-like"/>
</dbReference>
<protein>
    <submittedName>
        <fullName evidence="2">Phosphodiesterase YaeI</fullName>
    </submittedName>
</protein>
<dbReference type="GO" id="GO:0016020">
    <property type="term" value="C:membrane"/>
    <property type="evidence" value="ECO:0007669"/>
    <property type="project" value="GOC"/>
</dbReference>